<keyword evidence="1" id="KW-1133">Transmembrane helix</keyword>
<evidence type="ECO:0000313" key="2">
    <source>
        <dbReference type="EMBL" id="MBK6088894.1"/>
    </source>
</evidence>
<sequence length="506" mass="56759">MNNEKKTSEKKGFKGFFKARSTRRGAAAIALTALVIAAVVLVNLVLAAVTNTHPLYIDVTENSSFKLQPETEEFASSIDKDVTIYILQTEANFESGDSTNYRYFIQANKLVHAIVNCSDHIDLHYVDLTSNPTFTKDYPNINWTESHIALVVSGDNYRAIDLTDMFSYDEQQYQYYGTYVINGQHVEQSIMTAIMNVTAENKTKVTLLSGQGEQEMTAFTKLLENNAFEVETVSLLNGKISADSEFVIIYDPEVDIDSDTYKKLTDWLNNGDQYGHNLFYFPNDQHDLSDYPNLNALIADYGMELRNGYIYENANDHLIPGYNHYISIMDYADEDQTFKKELRSTKIPVVMSLTMPVNITDDTVATPLLTSTDKAIFFPKDLTEEEAEKFDPKAEKLNGVAIGKRNDGTTDGKSSSVVVIGSYDAMTSSYISSPAYNNAAYFVNLFNTLCERENVSIVIEGKNPAANSLGLTSVNDIVFPSILVRYIIPIAVLLAGIVIWIRRRFR</sequence>
<organism evidence="2 3">
    <name type="scientific">Ruminococcus difficilis</name>
    <dbReference type="NCBI Taxonomy" id="2763069"/>
    <lineage>
        <taxon>Bacteria</taxon>
        <taxon>Bacillati</taxon>
        <taxon>Bacillota</taxon>
        <taxon>Clostridia</taxon>
        <taxon>Eubacteriales</taxon>
        <taxon>Oscillospiraceae</taxon>
        <taxon>Ruminococcus</taxon>
    </lineage>
</organism>
<gene>
    <name evidence="2" type="ORF">JKK62_09595</name>
</gene>
<protein>
    <submittedName>
        <fullName evidence="2">Gldg family protein</fullName>
    </submittedName>
</protein>
<dbReference type="Proteomes" id="UP000633365">
    <property type="component" value="Unassembled WGS sequence"/>
</dbReference>
<reference evidence="2" key="1">
    <citation type="submission" date="2021-01" db="EMBL/GenBank/DDBJ databases">
        <title>Genome public.</title>
        <authorList>
            <person name="Liu C."/>
            <person name="Sun Q."/>
        </authorList>
    </citation>
    <scope>NUCLEOTIDE SEQUENCE</scope>
    <source>
        <strain evidence="2">M6</strain>
    </source>
</reference>
<keyword evidence="3" id="KW-1185">Reference proteome</keyword>
<name>A0A934WS32_9FIRM</name>
<dbReference type="EMBL" id="JAEQMG010000098">
    <property type="protein sequence ID" value="MBK6088894.1"/>
    <property type="molecule type" value="Genomic_DNA"/>
</dbReference>
<dbReference type="RefSeq" id="WP_201427706.1">
    <property type="nucleotide sequence ID" value="NZ_JAEQMG010000098.1"/>
</dbReference>
<comment type="caution">
    <text evidence="2">The sequence shown here is derived from an EMBL/GenBank/DDBJ whole genome shotgun (WGS) entry which is preliminary data.</text>
</comment>
<evidence type="ECO:0000313" key="3">
    <source>
        <dbReference type="Proteomes" id="UP000633365"/>
    </source>
</evidence>
<feature type="transmembrane region" description="Helical" evidence="1">
    <location>
        <begin position="483"/>
        <end position="501"/>
    </location>
</feature>
<accession>A0A934WS32</accession>
<dbReference type="AlphaFoldDB" id="A0A934WS32"/>
<keyword evidence="1" id="KW-0812">Transmembrane</keyword>
<evidence type="ECO:0000256" key="1">
    <source>
        <dbReference type="SAM" id="Phobius"/>
    </source>
</evidence>
<proteinExistence type="predicted"/>
<keyword evidence="1" id="KW-0472">Membrane</keyword>